<dbReference type="InterPro" id="IPR027417">
    <property type="entry name" value="P-loop_NTPase"/>
</dbReference>
<dbReference type="InterPro" id="IPR005702">
    <property type="entry name" value="Wzc-like_C"/>
</dbReference>
<dbReference type="SUPFAM" id="SSF52540">
    <property type="entry name" value="P-loop containing nucleoside triphosphate hydrolases"/>
    <property type="match status" value="1"/>
</dbReference>
<keyword evidence="1" id="KW-0547">Nucleotide-binding</keyword>
<gene>
    <name evidence="3" type="ORF">DIZ80_06370</name>
</gene>
<sequence length="289" mass="32240">MSKIEEALNKAKKSREKGLTAYKGNLKASDISELVSPDTMGGEVLRKSAAQDIALMDSGDELNDDSLSELKVIYSGMQDNKIANTYRDLRTKLIQKNKGKNFIIMVTTCNAGEDTALTSLNISAAFSFDESKTSLLIDCNLNNPKLDDLLKMNADAGLTDYLENESIEVNKIVHKTGIKRLKVIPAGTSRETATEYFTSLRMRKLMSDLLHRYDDRYIFIDAAPITESADTRILVDLCDYVILVVPYGVTTKGKIEEAKEAIDKDKMLGVVFNNVPKIPKFRMPKVFSF</sequence>
<dbReference type="Proteomes" id="UP000254266">
    <property type="component" value="Unassembled WGS sequence"/>
</dbReference>
<protein>
    <submittedName>
        <fullName evidence="3">Polysaccharide biosynthesis protein</fullName>
    </submittedName>
</protein>
<reference evidence="3 4" key="1">
    <citation type="journal article" date="2018" name="ISME J.">
        <title>Endosymbiont genomes yield clues of tubeworm success.</title>
        <authorList>
            <person name="Li Y."/>
            <person name="Liles M.R."/>
            <person name="Halanych K.M."/>
        </authorList>
    </citation>
    <scope>NUCLEOTIDE SEQUENCE [LARGE SCALE GENOMIC DNA]</scope>
    <source>
        <strain evidence="3">A1464</strain>
    </source>
</reference>
<dbReference type="PANTHER" id="PTHR32309:SF13">
    <property type="entry name" value="FERRIC ENTEROBACTIN TRANSPORT PROTEIN FEPE"/>
    <property type="match status" value="1"/>
</dbReference>
<dbReference type="PANTHER" id="PTHR32309">
    <property type="entry name" value="TYROSINE-PROTEIN KINASE"/>
    <property type="match status" value="1"/>
</dbReference>
<proteinExistence type="predicted"/>
<dbReference type="CDD" id="cd05387">
    <property type="entry name" value="BY-kinase"/>
    <property type="match status" value="1"/>
</dbReference>
<dbReference type="InterPro" id="IPR050445">
    <property type="entry name" value="Bact_polysacc_biosynth/exp"/>
</dbReference>
<organism evidence="3 4">
    <name type="scientific">endosymbiont of Galathealinum brachiosum</name>
    <dbReference type="NCBI Taxonomy" id="2200906"/>
    <lineage>
        <taxon>Bacteria</taxon>
        <taxon>Pseudomonadati</taxon>
        <taxon>Pseudomonadota</taxon>
        <taxon>Gammaproteobacteria</taxon>
        <taxon>sulfur-oxidizing symbionts</taxon>
    </lineage>
</organism>
<comment type="caution">
    <text evidence="3">The sequence shown here is derived from an EMBL/GenBank/DDBJ whole genome shotgun (WGS) entry which is preliminary data.</text>
</comment>
<dbReference type="Gene3D" id="3.40.50.300">
    <property type="entry name" value="P-loop containing nucleotide triphosphate hydrolases"/>
    <property type="match status" value="1"/>
</dbReference>
<name>A0A370DFR0_9GAMM</name>
<dbReference type="GO" id="GO:0004713">
    <property type="term" value="F:protein tyrosine kinase activity"/>
    <property type="evidence" value="ECO:0007669"/>
    <property type="project" value="TreeGrafter"/>
</dbReference>
<keyword evidence="2" id="KW-0067">ATP-binding</keyword>
<evidence type="ECO:0000256" key="1">
    <source>
        <dbReference type="ARBA" id="ARBA00022741"/>
    </source>
</evidence>
<evidence type="ECO:0000256" key="2">
    <source>
        <dbReference type="ARBA" id="ARBA00022840"/>
    </source>
</evidence>
<keyword evidence="4" id="KW-1185">Reference proteome</keyword>
<evidence type="ECO:0000313" key="3">
    <source>
        <dbReference type="EMBL" id="RDH83758.1"/>
    </source>
</evidence>
<accession>A0A370DFR0</accession>
<dbReference type="EMBL" id="QFXC01000008">
    <property type="protein sequence ID" value="RDH83758.1"/>
    <property type="molecule type" value="Genomic_DNA"/>
</dbReference>
<dbReference type="AlphaFoldDB" id="A0A370DFR0"/>
<evidence type="ECO:0000313" key="4">
    <source>
        <dbReference type="Proteomes" id="UP000254266"/>
    </source>
</evidence>
<dbReference type="GO" id="GO:0005886">
    <property type="term" value="C:plasma membrane"/>
    <property type="evidence" value="ECO:0007669"/>
    <property type="project" value="TreeGrafter"/>
</dbReference>